<feature type="region of interest" description="Disordered" evidence="14">
    <location>
        <begin position="1"/>
        <end position="94"/>
    </location>
</feature>
<dbReference type="OMA" id="FKLDGLW"/>
<dbReference type="InterPro" id="IPR030378">
    <property type="entry name" value="G_CP_dom"/>
</dbReference>
<dbReference type="CDD" id="cd04178">
    <property type="entry name" value="Nucleostemin_like"/>
    <property type="match status" value="1"/>
</dbReference>
<dbReference type="AlphaFoldDB" id="A0A8C6JAF1"/>
<keyword evidence="5" id="KW-0547">Nucleotide-binding</keyword>
<dbReference type="InterPro" id="IPR050755">
    <property type="entry name" value="TRAFAC_YlqF/YawG_RiboMat"/>
</dbReference>
<evidence type="ECO:0000256" key="7">
    <source>
        <dbReference type="ARBA" id="ARBA00022990"/>
    </source>
</evidence>
<feature type="region of interest" description="Disordered" evidence="14">
    <location>
        <begin position="457"/>
        <end position="485"/>
    </location>
</feature>
<accession>A0A8C6JAF1</accession>
<organism evidence="15 16">
    <name type="scientific">Melopsittacus undulatus</name>
    <name type="common">Budgerigar</name>
    <name type="synonym">Psittacus undulatus</name>
    <dbReference type="NCBI Taxonomy" id="13146"/>
    <lineage>
        <taxon>Eukaryota</taxon>
        <taxon>Metazoa</taxon>
        <taxon>Chordata</taxon>
        <taxon>Craniata</taxon>
        <taxon>Vertebrata</taxon>
        <taxon>Euteleostomi</taxon>
        <taxon>Archelosauria</taxon>
        <taxon>Archosauria</taxon>
        <taxon>Dinosauria</taxon>
        <taxon>Saurischia</taxon>
        <taxon>Theropoda</taxon>
        <taxon>Coelurosauria</taxon>
        <taxon>Aves</taxon>
        <taxon>Neognathae</taxon>
        <taxon>Neoaves</taxon>
        <taxon>Telluraves</taxon>
        <taxon>Australaves</taxon>
        <taxon>Psittaciformes</taxon>
        <taxon>Psittaculidae</taxon>
        <taxon>Melopsittacus</taxon>
    </lineage>
</organism>
<evidence type="ECO:0000256" key="2">
    <source>
        <dbReference type="ARBA" id="ARBA00016532"/>
    </source>
</evidence>
<dbReference type="FunFam" id="1.10.1580.10:FF:000002">
    <property type="entry name" value="Guanine nucleotide-binding protein-like 3 (nucleolar)-like"/>
    <property type="match status" value="1"/>
</dbReference>
<evidence type="ECO:0000256" key="14">
    <source>
        <dbReference type="SAM" id="MobiDB-lite"/>
    </source>
</evidence>
<dbReference type="PANTHER" id="PTHR11089">
    <property type="entry name" value="GTP-BINDING PROTEIN-RELATED"/>
    <property type="match status" value="1"/>
</dbReference>
<feature type="compositionally biased region" description="Acidic residues" evidence="14">
    <location>
        <begin position="468"/>
        <end position="485"/>
    </location>
</feature>
<evidence type="ECO:0000256" key="1">
    <source>
        <dbReference type="ARBA" id="ARBA00004604"/>
    </source>
</evidence>
<keyword evidence="4" id="KW-0597">Phosphoprotein</keyword>
<comment type="subcellular location">
    <subcellularLocation>
        <location evidence="1">Nucleus</location>
        <location evidence="1">Nucleolus</location>
    </subcellularLocation>
</comment>
<reference evidence="15" key="1">
    <citation type="submission" date="2020-03" db="EMBL/GenBank/DDBJ databases">
        <title>Melopsittacus undulatus (budgerigar) genome, bMelUnd1, maternal haplotype with Z.</title>
        <authorList>
            <person name="Gedman G."/>
            <person name="Mountcastle J."/>
            <person name="Haase B."/>
            <person name="Formenti G."/>
            <person name="Wright T."/>
            <person name="Apodaca J."/>
            <person name="Pelan S."/>
            <person name="Chow W."/>
            <person name="Rhie A."/>
            <person name="Howe K."/>
            <person name="Fedrigo O."/>
            <person name="Jarvis E.D."/>
        </authorList>
    </citation>
    <scope>NUCLEOTIDE SEQUENCE [LARGE SCALE GENOMIC DNA]</scope>
</reference>
<evidence type="ECO:0000313" key="16">
    <source>
        <dbReference type="Proteomes" id="UP000694405"/>
    </source>
</evidence>
<evidence type="ECO:0000256" key="12">
    <source>
        <dbReference type="ARBA" id="ARBA00079460"/>
    </source>
</evidence>
<gene>
    <name evidence="15" type="primary">LOC101879344</name>
</gene>
<feature type="compositionally biased region" description="Basic residues" evidence="14">
    <location>
        <begin position="1"/>
        <end position="45"/>
    </location>
</feature>
<feature type="compositionally biased region" description="Basic and acidic residues" evidence="14">
    <location>
        <begin position="59"/>
        <end position="86"/>
    </location>
</feature>
<dbReference type="Proteomes" id="UP000694405">
    <property type="component" value="Chromosome 9"/>
</dbReference>
<evidence type="ECO:0000256" key="3">
    <source>
        <dbReference type="ARBA" id="ARBA00022499"/>
    </source>
</evidence>
<reference evidence="15" key="2">
    <citation type="submission" date="2025-08" db="UniProtKB">
        <authorList>
            <consortium name="Ensembl"/>
        </authorList>
    </citation>
    <scope>IDENTIFICATION</scope>
</reference>
<evidence type="ECO:0000256" key="11">
    <source>
        <dbReference type="ARBA" id="ARBA00055611"/>
    </source>
</evidence>
<dbReference type="InterPro" id="IPR014813">
    <property type="entry name" value="Gnl3_N_dom"/>
</dbReference>
<dbReference type="InterPro" id="IPR006073">
    <property type="entry name" value="GTP-bd"/>
</dbReference>
<reference evidence="15" key="3">
    <citation type="submission" date="2025-09" db="UniProtKB">
        <authorList>
            <consortium name="Ensembl"/>
        </authorList>
    </citation>
    <scope>IDENTIFICATION</scope>
</reference>
<dbReference type="InterPro" id="IPR023179">
    <property type="entry name" value="GTP-bd_ortho_bundle_sf"/>
</dbReference>
<sequence>MRRPKLRKASKRLTCHKRYKIQKKIREHHRKVRKEAKKRGRKKPKKDPGVPSAAPFKEQLLREAEQRKQRLEELKQKQKLNRQKEHEKKRKLEAKKSAEIKEKAEGKVGVWYDFDFLKLIQVIEASDVVLEVLDARDPMGCRCPQLEEAVTCSGEGKKLVLVLNKIDLVPKENLEKWLNYLKKEFPTVAFKSATLMKDKTLVRALQAVSQLSRTTSECLGTKCLLKLLQGYGKTQNKAIQVGVVGFPNVGKSSIINSLKGVRACNVGLTRGVTKSMQIVHIDKQTKMLDSPSIIADPSNSALVLALRSIIDTEESDFADLLEGICAILSHCNKQQVIMRYSIPDFENTEEFLALLAQKRGMLKKGGVPDIENITKVLLCDWTGAKISYYSQPPESQTLPPYLTEDKIAEMQECFNFTNLEEENNNTVQALKCPSPANSIIFQSAGMANGTIVTEEASEWENLETSKNEEEEEEEEDFIESDDDPNNFEEEMDVEEVNQVSLGFFYFELSNSVLLNLDKTADEDDAYDFNTDYV</sequence>
<dbReference type="FunFam" id="3.40.50.300:FF:001106">
    <property type="entry name" value="Guanine nucleotide-binding protein-like 3"/>
    <property type="match status" value="1"/>
</dbReference>
<evidence type="ECO:0000256" key="6">
    <source>
        <dbReference type="ARBA" id="ARBA00022843"/>
    </source>
</evidence>
<proteinExistence type="predicted"/>
<dbReference type="SUPFAM" id="SSF52540">
    <property type="entry name" value="P-loop containing nucleoside triphosphate hydrolases"/>
    <property type="match status" value="1"/>
</dbReference>
<dbReference type="InterPro" id="IPR027417">
    <property type="entry name" value="P-loop_NTPase"/>
</dbReference>
<evidence type="ECO:0000256" key="8">
    <source>
        <dbReference type="ARBA" id="ARBA00023054"/>
    </source>
</evidence>
<dbReference type="Pfam" id="PF08701">
    <property type="entry name" value="GN3L_Grn1"/>
    <property type="match status" value="1"/>
</dbReference>
<keyword evidence="10" id="KW-0539">Nucleus</keyword>
<evidence type="ECO:0000256" key="5">
    <source>
        <dbReference type="ARBA" id="ARBA00022741"/>
    </source>
</evidence>
<keyword evidence="3" id="KW-1017">Isopeptide bond</keyword>
<keyword evidence="7" id="KW-0007">Acetylation</keyword>
<dbReference type="Ensembl" id="ENSMUNT00000011380.2">
    <property type="protein sequence ID" value="ENSMUNP00000009841.1"/>
    <property type="gene ID" value="ENSMUNG00000007768.2"/>
</dbReference>
<comment type="function">
    <text evidence="11">May be required to maintain the proliferative capacity of stem cells. Stabilizes MDM2 by preventing its ubiquitination, and hence proteasomal degradation.</text>
</comment>
<name>A0A8C6JAF1_MELUD</name>
<keyword evidence="6" id="KW-0832">Ubl conjugation</keyword>
<evidence type="ECO:0000256" key="4">
    <source>
        <dbReference type="ARBA" id="ARBA00022553"/>
    </source>
</evidence>
<dbReference type="Gene3D" id="1.10.1580.10">
    <property type="match status" value="1"/>
</dbReference>
<evidence type="ECO:0000256" key="13">
    <source>
        <dbReference type="ARBA" id="ARBA00080023"/>
    </source>
</evidence>
<keyword evidence="8" id="KW-0175">Coiled coil</keyword>
<keyword evidence="9" id="KW-0342">GTP-binding</keyword>
<dbReference type="Pfam" id="PF01926">
    <property type="entry name" value="MMR_HSR1"/>
    <property type="match status" value="1"/>
</dbReference>
<dbReference type="PANTHER" id="PTHR11089:SF11">
    <property type="entry name" value="GUANINE NUCLEOTIDE-BINDING PROTEIN-LIKE 3"/>
    <property type="match status" value="1"/>
</dbReference>
<dbReference type="GO" id="GO:0005730">
    <property type="term" value="C:nucleolus"/>
    <property type="evidence" value="ECO:0007669"/>
    <property type="project" value="UniProtKB-SubCell"/>
</dbReference>
<keyword evidence="16" id="KW-1185">Reference proteome</keyword>
<protein>
    <recommendedName>
        <fullName evidence="2">Guanine nucleotide-binding protein-like 3</fullName>
    </recommendedName>
    <alternativeName>
        <fullName evidence="13">Nucleolar GTP-binding protein 3</fullName>
    </alternativeName>
    <alternativeName>
        <fullName evidence="12">Nucleostemin</fullName>
    </alternativeName>
</protein>
<dbReference type="GO" id="GO:0005525">
    <property type="term" value="F:GTP binding"/>
    <property type="evidence" value="ECO:0007669"/>
    <property type="project" value="UniProtKB-KW"/>
</dbReference>
<dbReference type="Gene3D" id="3.40.50.300">
    <property type="entry name" value="P-loop containing nucleotide triphosphate hydrolases"/>
    <property type="match status" value="1"/>
</dbReference>
<evidence type="ECO:0000256" key="9">
    <source>
        <dbReference type="ARBA" id="ARBA00023134"/>
    </source>
</evidence>
<dbReference type="PROSITE" id="PS51721">
    <property type="entry name" value="G_CP"/>
    <property type="match status" value="1"/>
</dbReference>
<evidence type="ECO:0000313" key="15">
    <source>
        <dbReference type="Ensembl" id="ENSMUNP00000009841.1"/>
    </source>
</evidence>
<evidence type="ECO:0000256" key="10">
    <source>
        <dbReference type="ARBA" id="ARBA00023242"/>
    </source>
</evidence>